<keyword evidence="2" id="KW-1185">Reference proteome</keyword>
<accession>A0ABU0TDT6</accession>
<organism evidence="1 2">
    <name type="scientific">Chryseobacterium camelliae</name>
    <dbReference type="NCBI Taxonomy" id="1265445"/>
    <lineage>
        <taxon>Bacteria</taxon>
        <taxon>Pseudomonadati</taxon>
        <taxon>Bacteroidota</taxon>
        <taxon>Flavobacteriia</taxon>
        <taxon>Flavobacteriales</taxon>
        <taxon>Weeksellaceae</taxon>
        <taxon>Chryseobacterium group</taxon>
        <taxon>Chryseobacterium</taxon>
    </lineage>
</organism>
<comment type="caution">
    <text evidence="1">The sequence shown here is derived from an EMBL/GenBank/DDBJ whole genome shotgun (WGS) entry which is preliminary data.</text>
</comment>
<reference evidence="1 2" key="1">
    <citation type="submission" date="2023-07" db="EMBL/GenBank/DDBJ databases">
        <title>Functional and genomic diversity of the sorghum phyllosphere microbiome.</title>
        <authorList>
            <person name="Shade A."/>
        </authorList>
    </citation>
    <scope>NUCLEOTIDE SEQUENCE [LARGE SCALE GENOMIC DNA]</scope>
    <source>
        <strain evidence="1 2">SORGH_AS_1064</strain>
    </source>
</reference>
<proteinExistence type="predicted"/>
<evidence type="ECO:0000313" key="1">
    <source>
        <dbReference type="EMBL" id="MDQ1095246.1"/>
    </source>
</evidence>
<dbReference type="EMBL" id="JAUTAL010000001">
    <property type="protein sequence ID" value="MDQ1095246.1"/>
    <property type="molecule type" value="Genomic_DNA"/>
</dbReference>
<gene>
    <name evidence="1" type="ORF">QE404_000393</name>
</gene>
<dbReference type="Proteomes" id="UP001225072">
    <property type="component" value="Unassembled WGS sequence"/>
</dbReference>
<sequence>MRVKLIFLNVQEPKEMKIGQHHPRHKAFRKASRSIFITETDIGHGIPVVPVEEIPDPMRTIFYTCNLFLTGNHF</sequence>
<protein>
    <submittedName>
        <fullName evidence="1">Uncharacterized protein</fullName>
    </submittedName>
</protein>
<evidence type="ECO:0000313" key="2">
    <source>
        <dbReference type="Proteomes" id="UP001225072"/>
    </source>
</evidence>
<name>A0ABU0TDT6_9FLAO</name>